<dbReference type="Proteomes" id="UP000653578">
    <property type="component" value="Unassembled WGS sequence"/>
</dbReference>
<accession>A0ABX1XJ71</accession>
<evidence type="ECO:0000313" key="4">
    <source>
        <dbReference type="Proteomes" id="UP000653578"/>
    </source>
</evidence>
<evidence type="ECO:0000256" key="1">
    <source>
        <dbReference type="ARBA" id="ARBA00022679"/>
    </source>
</evidence>
<proteinExistence type="predicted"/>
<protein>
    <submittedName>
        <fullName evidence="3">Protein-glutamine gamma-glutamyltransferase</fullName>
    </submittedName>
</protein>
<evidence type="ECO:0000313" key="3">
    <source>
        <dbReference type="EMBL" id="NOU68595.1"/>
    </source>
</evidence>
<gene>
    <name evidence="3" type="ORF">GC096_31675</name>
</gene>
<keyword evidence="1" id="KW-0808">Transferase</keyword>
<keyword evidence="2" id="KW-0749">Sporulation</keyword>
<organism evidence="3 4">
    <name type="scientific">Paenibacillus plantarum</name>
    <dbReference type="NCBI Taxonomy" id="2654975"/>
    <lineage>
        <taxon>Bacteria</taxon>
        <taxon>Bacillati</taxon>
        <taxon>Bacillota</taxon>
        <taxon>Bacilli</taxon>
        <taxon>Bacillales</taxon>
        <taxon>Paenibacillaceae</taxon>
        <taxon>Paenibacillus</taxon>
    </lineage>
</organism>
<sequence length="267" mass="30642">MIVIEGISKIAFEEGTLSELELAIYQKKQNSPFMYRYDSVFTLLFELYMRTQIVESSSLLSKSGVYFADFKNTLCNQTYWTITDQGKFQLKSDVAPQDAIRDIFTNGTSYGFECSMAVVVVLYKAILESIDPRHFDILFSDLLLFNWHSNSNLRLIDRTIHEESVMGDVLYFENPEYDPMIPWGKGENVVMMGKGLFYGHGYGLGIATSKEVITVLNKHRIPGSTISAYLADRYVHPDFSYYALFQNTGRKKPLIAKIGEWIYVRNN</sequence>
<evidence type="ECO:0000256" key="2">
    <source>
        <dbReference type="ARBA" id="ARBA00022969"/>
    </source>
</evidence>
<comment type="caution">
    <text evidence="3">The sequence shown here is derived from an EMBL/GenBank/DDBJ whole genome shotgun (WGS) entry which is preliminary data.</text>
</comment>
<dbReference type="EMBL" id="WHNY01000075">
    <property type="protein sequence ID" value="NOU68595.1"/>
    <property type="molecule type" value="Genomic_DNA"/>
</dbReference>
<reference evidence="3 4" key="1">
    <citation type="submission" date="2019-10" db="EMBL/GenBank/DDBJ databases">
        <title>Description of Paenibacillus humi sp. nov.</title>
        <authorList>
            <person name="Carlier A."/>
            <person name="Qi S."/>
        </authorList>
    </citation>
    <scope>NUCLEOTIDE SEQUENCE [LARGE SCALE GENOMIC DNA]</scope>
    <source>
        <strain evidence="3 4">LMG 31461</strain>
    </source>
</reference>
<keyword evidence="4" id="KW-1185">Reference proteome</keyword>
<dbReference type="Pfam" id="PF20085">
    <property type="entry name" value="TGL"/>
    <property type="match status" value="1"/>
</dbReference>
<dbReference type="RefSeq" id="WP_171635986.1">
    <property type="nucleotide sequence ID" value="NZ_WHNY01000075.1"/>
</dbReference>
<name>A0ABX1XJ71_9BACL</name>
<dbReference type="InterPro" id="IPR020916">
    <property type="entry name" value="Gln_gamma-glutamylTfrase_bac"/>
</dbReference>